<sequence length="44" mass="5095">MLSLGVCESLQLVSAMKYLINKNRGYFFVVVVVVHDIYIFNKDQ</sequence>
<evidence type="ECO:0000313" key="1">
    <source>
        <dbReference type="EMBL" id="CAG8477232.1"/>
    </source>
</evidence>
<reference evidence="1" key="1">
    <citation type="submission" date="2021-06" db="EMBL/GenBank/DDBJ databases">
        <authorList>
            <person name="Kallberg Y."/>
            <person name="Tangrot J."/>
            <person name="Rosling A."/>
        </authorList>
    </citation>
    <scope>NUCLEOTIDE SEQUENCE</scope>
    <source>
        <strain evidence="1">MA453B</strain>
    </source>
</reference>
<keyword evidence="2" id="KW-1185">Reference proteome</keyword>
<gene>
    <name evidence="1" type="ORF">DERYTH_LOCUS1746</name>
</gene>
<dbReference type="Proteomes" id="UP000789405">
    <property type="component" value="Unassembled WGS sequence"/>
</dbReference>
<organism evidence="1 2">
    <name type="scientific">Dentiscutata erythropus</name>
    <dbReference type="NCBI Taxonomy" id="1348616"/>
    <lineage>
        <taxon>Eukaryota</taxon>
        <taxon>Fungi</taxon>
        <taxon>Fungi incertae sedis</taxon>
        <taxon>Mucoromycota</taxon>
        <taxon>Glomeromycotina</taxon>
        <taxon>Glomeromycetes</taxon>
        <taxon>Diversisporales</taxon>
        <taxon>Gigasporaceae</taxon>
        <taxon>Dentiscutata</taxon>
    </lineage>
</organism>
<evidence type="ECO:0000313" key="2">
    <source>
        <dbReference type="Proteomes" id="UP000789405"/>
    </source>
</evidence>
<accession>A0A9N8ZAT0</accession>
<protein>
    <submittedName>
        <fullName evidence="1">7191_t:CDS:1</fullName>
    </submittedName>
</protein>
<comment type="caution">
    <text evidence="1">The sequence shown here is derived from an EMBL/GenBank/DDBJ whole genome shotgun (WGS) entry which is preliminary data.</text>
</comment>
<dbReference type="AlphaFoldDB" id="A0A9N8ZAT0"/>
<name>A0A9N8ZAT0_9GLOM</name>
<proteinExistence type="predicted"/>
<dbReference type="EMBL" id="CAJVPY010000508">
    <property type="protein sequence ID" value="CAG8477232.1"/>
    <property type="molecule type" value="Genomic_DNA"/>
</dbReference>